<dbReference type="InParanoid" id="A0A395JJZ9"/>
<evidence type="ECO:0000313" key="3">
    <source>
        <dbReference type="Proteomes" id="UP000253083"/>
    </source>
</evidence>
<dbReference type="AlphaFoldDB" id="A0A395JJZ9"/>
<dbReference type="Proteomes" id="UP000253083">
    <property type="component" value="Unassembled WGS sequence"/>
</dbReference>
<organism evidence="2 3">
    <name type="scientific">Arenicella xantha</name>
    <dbReference type="NCBI Taxonomy" id="644221"/>
    <lineage>
        <taxon>Bacteria</taxon>
        <taxon>Pseudomonadati</taxon>
        <taxon>Pseudomonadota</taxon>
        <taxon>Gammaproteobacteria</taxon>
        <taxon>Arenicellales</taxon>
        <taxon>Arenicellaceae</taxon>
        <taxon>Arenicella</taxon>
    </lineage>
</organism>
<comment type="caution">
    <text evidence="2">The sequence shown here is derived from an EMBL/GenBank/DDBJ whole genome shotgun (WGS) entry which is preliminary data.</text>
</comment>
<gene>
    <name evidence="2" type="ORF">DFR28_102471</name>
</gene>
<sequence>MQSWLGLLVLLLSQSTLAGEIQTHTDNGGRAHFSSKQATASNVSSNDSSALKIDSRFMLGRWQSEEYSAYGTVIPAQVYVFTATTQGVEGVSQTLPVTAYSVNGKVISVEGSISQNYTVIDRNTVSYDTGVVGTKTLRRL</sequence>
<dbReference type="EMBL" id="QNRT01000002">
    <property type="protein sequence ID" value="RBP51052.1"/>
    <property type="molecule type" value="Genomic_DNA"/>
</dbReference>
<protein>
    <submittedName>
        <fullName evidence="2">Uncharacterized protein</fullName>
    </submittedName>
</protein>
<reference evidence="2 3" key="1">
    <citation type="submission" date="2018-06" db="EMBL/GenBank/DDBJ databases">
        <title>Genomic Encyclopedia of Type Strains, Phase IV (KMG-IV): sequencing the most valuable type-strain genomes for metagenomic binning, comparative biology and taxonomic classification.</title>
        <authorList>
            <person name="Goeker M."/>
        </authorList>
    </citation>
    <scope>NUCLEOTIDE SEQUENCE [LARGE SCALE GENOMIC DNA]</scope>
    <source>
        <strain evidence="2 3">DSM 24032</strain>
    </source>
</reference>
<name>A0A395JJZ9_9GAMM</name>
<feature type="chain" id="PRO_5017340668" evidence="1">
    <location>
        <begin position="19"/>
        <end position="140"/>
    </location>
</feature>
<feature type="signal peptide" evidence="1">
    <location>
        <begin position="1"/>
        <end position="18"/>
    </location>
</feature>
<keyword evidence="3" id="KW-1185">Reference proteome</keyword>
<proteinExistence type="predicted"/>
<keyword evidence="1" id="KW-0732">Signal</keyword>
<evidence type="ECO:0000256" key="1">
    <source>
        <dbReference type="SAM" id="SignalP"/>
    </source>
</evidence>
<accession>A0A395JJZ9</accession>
<evidence type="ECO:0000313" key="2">
    <source>
        <dbReference type="EMBL" id="RBP51052.1"/>
    </source>
</evidence>